<evidence type="ECO:0000313" key="2">
    <source>
        <dbReference type="Proteomes" id="UP000320235"/>
    </source>
</evidence>
<comment type="caution">
    <text evidence="1">The sequence shown here is derived from an EMBL/GenBank/DDBJ whole genome shotgun (WGS) entry which is preliminary data.</text>
</comment>
<accession>A0A543FIW0</accession>
<dbReference type="AlphaFoldDB" id="A0A543FIW0"/>
<protein>
    <submittedName>
        <fullName evidence="1">Uncharacterized protein</fullName>
    </submittedName>
</protein>
<sequence length="145" mass="15714">MFVGADVLATRTPFCWLAMLRDETDGAFRLFTSADTLAAATHEWREQHPAAGSTASARREELLRAVLDEVTPDGARDDILSPDEFLCLVDDEETASVRAVTLRRQGDLDRRRQDGIPSASLTEALVAAGCPAFADRVGAHLSTAE</sequence>
<proteinExistence type="predicted"/>
<gene>
    <name evidence="1" type="ORF">FB391_0086</name>
</gene>
<dbReference type="Proteomes" id="UP000320235">
    <property type="component" value="Unassembled WGS sequence"/>
</dbReference>
<reference evidence="1 2" key="1">
    <citation type="submission" date="2019-06" db="EMBL/GenBank/DDBJ databases">
        <title>Sequencing the genomes of 1000 actinobacteria strains.</title>
        <authorList>
            <person name="Klenk H.-P."/>
        </authorList>
    </citation>
    <scope>NUCLEOTIDE SEQUENCE [LARGE SCALE GENOMIC DNA]</scope>
    <source>
        <strain evidence="1 2">DSM 105492</strain>
    </source>
</reference>
<dbReference type="EMBL" id="VFPE01000001">
    <property type="protein sequence ID" value="TQM33803.1"/>
    <property type="molecule type" value="Genomic_DNA"/>
</dbReference>
<organism evidence="1 2">
    <name type="scientific">Microbacterium kyungheense</name>
    <dbReference type="NCBI Taxonomy" id="1263636"/>
    <lineage>
        <taxon>Bacteria</taxon>
        <taxon>Bacillati</taxon>
        <taxon>Actinomycetota</taxon>
        <taxon>Actinomycetes</taxon>
        <taxon>Micrococcales</taxon>
        <taxon>Microbacteriaceae</taxon>
        <taxon>Microbacterium</taxon>
    </lineage>
</organism>
<evidence type="ECO:0000313" key="1">
    <source>
        <dbReference type="EMBL" id="TQM33803.1"/>
    </source>
</evidence>
<keyword evidence="2" id="KW-1185">Reference proteome</keyword>
<name>A0A543FIW0_9MICO</name>